<dbReference type="AlphaFoldDB" id="A0A1Q9G718"/>
<evidence type="ECO:0000313" key="11">
    <source>
        <dbReference type="Proteomes" id="UP000186905"/>
    </source>
</evidence>
<dbReference type="PROSITE" id="PS51257">
    <property type="entry name" value="PROKAR_LIPOPROTEIN"/>
    <property type="match status" value="1"/>
</dbReference>
<evidence type="ECO:0000256" key="2">
    <source>
        <dbReference type="ARBA" id="ARBA00008899"/>
    </source>
</evidence>
<keyword evidence="5 9" id="KW-0732">Signal</keyword>
<gene>
    <name evidence="10" type="ORF">BIT28_11300</name>
</gene>
<dbReference type="Pfam" id="PF03783">
    <property type="entry name" value="CsgG"/>
    <property type="match status" value="1"/>
</dbReference>
<sequence>MKALVWGSLLLLLSGCSMSLETPEISKEPTLMARGVAYQDLVSLPLPKGKVFVSVYDFRDQTGQYKPQPNSNFSTAVPQGGAALLTTALLDSKWFIPLEREGLQNLLTERKIIRAAQKKDEIPTNHGVHLPSLASANIMVEGGIVAYDSNVRTGGAGARYLGIGGSGQYRTDQVTVNVRAVDVRSGRILLSVTTSKTIFSKELQTGVFKFIDYKDLLEAELGYTTNEPVNLAVMSAIDAAVVHVIVDGIQAGLWEPLRDADLQHPIIQEYMLRARPII</sequence>
<protein>
    <recommendedName>
        <fullName evidence="3">Curli production assembly/transport component CsgG</fullName>
    </recommendedName>
</protein>
<dbReference type="InterPro" id="IPR005534">
    <property type="entry name" value="Curli_assmbl/transp-comp_CsgG"/>
</dbReference>
<keyword evidence="6" id="KW-0472">Membrane</keyword>
<dbReference type="STRING" id="1903952.BIT28_11300"/>
<comment type="caution">
    <text evidence="10">The sequence shown here is derived from an EMBL/GenBank/DDBJ whole genome shotgun (WGS) entry which is preliminary data.</text>
</comment>
<evidence type="ECO:0000256" key="6">
    <source>
        <dbReference type="ARBA" id="ARBA00023136"/>
    </source>
</evidence>
<dbReference type="Gene3D" id="3.40.50.10610">
    <property type="entry name" value="ABC-type transport auxiliary lipoprotein component"/>
    <property type="match status" value="2"/>
</dbReference>
<evidence type="ECO:0000256" key="8">
    <source>
        <dbReference type="ARBA" id="ARBA00023288"/>
    </source>
</evidence>
<proteinExistence type="inferred from homology"/>
<comment type="function">
    <text evidence="1">May be involved in the biogenesis of curli organelles.</text>
</comment>
<accession>A0A1Q9G718</accession>
<comment type="similarity">
    <text evidence="2">Belongs to the CsgG family.</text>
</comment>
<evidence type="ECO:0000256" key="5">
    <source>
        <dbReference type="ARBA" id="ARBA00022729"/>
    </source>
</evidence>
<dbReference type="OrthoDB" id="1110708at2"/>
<keyword evidence="4" id="KW-1003">Cell membrane</keyword>
<feature type="signal peptide" evidence="9">
    <location>
        <begin position="1"/>
        <end position="19"/>
    </location>
</feature>
<name>A0A1Q9G718_9GAMM</name>
<evidence type="ECO:0000256" key="9">
    <source>
        <dbReference type="SAM" id="SignalP"/>
    </source>
</evidence>
<evidence type="ECO:0000256" key="3">
    <source>
        <dbReference type="ARBA" id="ARBA00014028"/>
    </source>
</evidence>
<evidence type="ECO:0000256" key="4">
    <source>
        <dbReference type="ARBA" id="ARBA00022475"/>
    </source>
</evidence>
<dbReference type="EMBL" id="MJIL01000099">
    <property type="protein sequence ID" value="OLQ70108.1"/>
    <property type="molecule type" value="Genomic_DNA"/>
</dbReference>
<dbReference type="Proteomes" id="UP000186905">
    <property type="component" value="Unassembled WGS sequence"/>
</dbReference>
<dbReference type="PANTHER" id="PTHR41164">
    <property type="entry name" value="CURLI PRODUCTION ASSEMBLY/TRANSPORT COMPONENT CSGG"/>
    <property type="match status" value="1"/>
</dbReference>
<dbReference type="RefSeq" id="WP_075768108.1">
    <property type="nucleotide sequence ID" value="NZ_MJIL01000099.1"/>
</dbReference>
<dbReference type="PANTHER" id="PTHR41164:SF1">
    <property type="entry name" value="CURLI PRODUCTION ASSEMBLY_TRANSPORT COMPONENT CSGG"/>
    <property type="match status" value="1"/>
</dbReference>
<evidence type="ECO:0000313" key="10">
    <source>
        <dbReference type="EMBL" id="OLQ70108.1"/>
    </source>
</evidence>
<evidence type="ECO:0000256" key="1">
    <source>
        <dbReference type="ARBA" id="ARBA00003989"/>
    </source>
</evidence>
<reference evidence="10 11" key="1">
    <citation type="submission" date="2016-09" db="EMBL/GenBank/DDBJ databases">
        <title>Photobacterium proteolyticum sp. nov. a protease producing bacterium isolated from ocean sediments of Laizhou Bay.</title>
        <authorList>
            <person name="Li Y."/>
        </authorList>
    </citation>
    <scope>NUCLEOTIDE SEQUENCE [LARGE SCALE GENOMIC DNA]</scope>
    <source>
        <strain evidence="10 11">13-12</strain>
    </source>
</reference>
<dbReference type="GO" id="GO:0030288">
    <property type="term" value="C:outer membrane-bounded periplasmic space"/>
    <property type="evidence" value="ECO:0007669"/>
    <property type="project" value="InterPro"/>
</dbReference>
<keyword evidence="8" id="KW-0449">Lipoprotein</keyword>
<keyword evidence="7" id="KW-0564">Palmitate</keyword>
<feature type="chain" id="PRO_5012458005" description="Curli production assembly/transport component CsgG" evidence="9">
    <location>
        <begin position="20"/>
        <end position="278"/>
    </location>
</feature>
<organism evidence="10 11">
    <name type="scientific">Photobacterium proteolyticum</name>
    <dbReference type="NCBI Taxonomy" id="1903952"/>
    <lineage>
        <taxon>Bacteria</taxon>
        <taxon>Pseudomonadati</taxon>
        <taxon>Pseudomonadota</taxon>
        <taxon>Gammaproteobacteria</taxon>
        <taxon>Vibrionales</taxon>
        <taxon>Vibrionaceae</taxon>
        <taxon>Photobacterium</taxon>
    </lineage>
</organism>
<evidence type="ECO:0000256" key="7">
    <source>
        <dbReference type="ARBA" id="ARBA00023139"/>
    </source>
</evidence>
<keyword evidence="11" id="KW-1185">Reference proteome</keyword>